<comment type="caution">
    <text evidence="2">The sequence shown here is derived from an EMBL/GenBank/DDBJ whole genome shotgun (WGS) entry which is preliminary data.</text>
</comment>
<evidence type="ECO:0000313" key="2">
    <source>
        <dbReference type="EMBL" id="PIR84404.1"/>
    </source>
</evidence>
<sequence length="114" mass="13355">MPDFDRHDRINSILATLAAEFIRVEANSNPLITVTHVTISPDYRRTTIGFTTIPEDKQDDALIFLKRNASEFRNYIKKHAHLKFIPHIEFAIDYGERHRQHIDDVVRDIEEGKK</sequence>
<dbReference type="SUPFAM" id="SSF89919">
    <property type="entry name" value="Ribosome-binding factor A, RbfA"/>
    <property type="match status" value="1"/>
</dbReference>
<gene>
    <name evidence="2" type="ORF">COU16_02355</name>
</gene>
<dbReference type="InterPro" id="IPR020053">
    <property type="entry name" value="Ribosome-bd_factorA_CS"/>
</dbReference>
<dbReference type="Gene3D" id="3.30.300.20">
    <property type="match status" value="1"/>
</dbReference>
<dbReference type="AlphaFoldDB" id="A0A2H0UDA6"/>
<accession>A0A2H0UDA6</accession>
<dbReference type="PROSITE" id="PS01319">
    <property type="entry name" value="RBFA"/>
    <property type="match status" value="1"/>
</dbReference>
<dbReference type="InterPro" id="IPR015946">
    <property type="entry name" value="KH_dom-like_a/b"/>
</dbReference>
<organism evidence="2 3">
    <name type="scientific">Candidatus Kaiserbacteria bacterium CG10_big_fil_rev_8_21_14_0_10_47_16</name>
    <dbReference type="NCBI Taxonomy" id="1974608"/>
    <lineage>
        <taxon>Bacteria</taxon>
        <taxon>Candidatus Kaiseribacteriota</taxon>
    </lineage>
</organism>
<protein>
    <recommendedName>
        <fullName evidence="4">Ribosome-binding factor A</fullName>
    </recommendedName>
</protein>
<dbReference type="InterPro" id="IPR023799">
    <property type="entry name" value="RbfA_dom_sf"/>
</dbReference>
<dbReference type="InterPro" id="IPR000238">
    <property type="entry name" value="RbfA"/>
</dbReference>
<proteinExistence type="predicted"/>
<dbReference type="Pfam" id="PF02033">
    <property type="entry name" value="RBFA"/>
    <property type="match status" value="1"/>
</dbReference>
<reference evidence="3" key="1">
    <citation type="submission" date="2017-09" db="EMBL/GenBank/DDBJ databases">
        <title>Depth-based differentiation of microbial function through sediment-hosted aquifers and enrichment of novel symbionts in the deep terrestrial subsurface.</title>
        <authorList>
            <person name="Probst A.J."/>
            <person name="Ladd B."/>
            <person name="Jarett J.K."/>
            <person name="Geller-Mcgrath D.E."/>
            <person name="Sieber C.M.K."/>
            <person name="Emerson J.B."/>
            <person name="Anantharaman K."/>
            <person name="Thomas B.C."/>
            <person name="Malmstrom R."/>
            <person name="Stieglmeier M."/>
            <person name="Klingl A."/>
            <person name="Woyke T."/>
            <person name="Ryan C.M."/>
            <person name="Banfield J.F."/>
        </authorList>
    </citation>
    <scope>NUCLEOTIDE SEQUENCE [LARGE SCALE GENOMIC DNA]</scope>
</reference>
<dbReference type="EMBL" id="PFBI01000006">
    <property type="protein sequence ID" value="PIR84404.1"/>
    <property type="molecule type" value="Genomic_DNA"/>
</dbReference>
<evidence type="ECO:0000313" key="3">
    <source>
        <dbReference type="Proteomes" id="UP000229344"/>
    </source>
</evidence>
<evidence type="ECO:0000256" key="1">
    <source>
        <dbReference type="ARBA" id="ARBA00022517"/>
    </source>
</evidence>
<name>A0A2H0UDA6_9BACT</name>
<keyword evidence="1" id="KW-0690">Ribosome biogenesis</keyword>
<dbReference type="Proteomes" id="UP000229344">
    <property type="component" value="Unassembled WGS sequence"/>
</dbReference>
<dbReference type="GO" id="GO:0006364">
    <property type="term" value="P:rRNA processing"/>
    <property type="evidence" value="ECO:0007669"/>
    <property type="project" value="InterPro"/>
</dbReference>
<evidence type="ECO:0008006" key="4">
    <source>
        <dbReference type="Google" id="ProtNLM"/>
    </source>
</evidence>